<comment type="subcellular location">
    <subcellularLocation>
        <location evidence="1">Secreted</location>
    </subcellularLocation>
</comment>
<feature type="chain" id="PRO_5004738659" evidence="6">
    <location>
        <begin position="23"/>
        <end position="113"/>
    </location>
</feature>
<feature type="signal peptide" evidence="6">
    <location>
        <begin position="1"/>
        <end position="22"/>
    </location>
</feature>
<organism evidence="7">
    <name type="scientific">Ixodes ricinus</name>
    <name type="common">Common tick</name>
    <name type="synonym">Acarus ricinus</name>
    <dbReference type="NCBI Taxonomy" id="34613"/>
    <lineage>
        <taxon>Eukaryota</taxon>
        <taxon>Metazoa</taxon>
        <taxon>Ecdysozoa</taxon>
        <taxon>Arthropoda</taxon>
        <taxon>Chelicerata</taxon>
        <taxon>Arachnida</taxon>
        <taxon>Acari</taxon>
        <taxon>Parasitiformes</taxon>
        <taxon>Ixodida</taxon>
        <taxon>Ixodoidea</taxon>
        <taxon>Ixodidae</taxon>
        <taxon>Ixodinae</taxon>
        <taxon>Ixodes</taxon>
    </lineage>
</organism>
<evidence type="ECO:0000256" key="5">
    <source>
        <dbReference type="ARBA" id="ARBA00034321"/>
    </source>
</evidence>
<dbReference type="EMBL" id="GANP01013412">
    <property type="protein sequence ID" value="JAB71056.1"/>
    <property type="molecule type" value="mRNA"/>
</dbReference>
<accession>V5ICM8</accession>
<sequence>MIRMMLLPLLVVLLAASGYLHAAQDPKEEADKCSPGLGDHIAGVCSSSGATLSSFSDCHFICEKKDGKSTITRTKHYLPPGLPCGNCMECCVGECMPINFNFQNPLSLKSCAK</sequence>
<dbReference type="AlphaFoldDB" id="V5ICM8"/>
<evidence type="ECO:0000256" key="4">
    <source>
        <dbReference type="ARBA" id="ARBA00023180"/>
    </source>
</evidence>
<evidence type="ECO:0000256" key="6">
    <source>
        <dbReference type="SAM" id="SignalP"/>
    </source>
</evidence>
<keyword evidence="2" id="KW-0964">Secreted</keyword>
<evidence type="ECO:0000256" key="3">
    <source>
        <dbReference type="ARBA" id="ARBA00022729"/>
    </source>
</evidence>
<protein>
    <submittedName>
        <fullName evidence="7">Putative secreted protein</fullName>
    </submittedName>
</protein>
<dbReference type="InterPro" id="IPR021971">
    <property type="entry name" value="Salp15"/>
</dbReference>
<evidence type="ECO:0000256" key="1">
    <source>
        <dbReference type="ARBA" id="ARBA00004613"/>
    </source>
</evidence>
<proteinExistence type="evidence at transcript level"/>
<reference evidence="7" key="1">
    <citation type="journal article" date="2015" name="Sci. Rep.">
        <title>Tissue- and time-dependent transcription in Ixodes ricinus salivary glands and midguts when blood feeding on the vertebrate host.</title>
        <authorList>
            <person name="Kotsyfakis M."/>
            <person name="Schwarz A."/>
            <person name="Erhart J."/>
            <person name="Ribeiro J.M."/>
        </authorList>
    </citation>
    <scope>NUCLEOTIDE SEQUENCE</scope>
    <source>
        <tissue evidence="7">Salivary gland and midgut</tissue>
    </source>
</reference>
<name>V5ICM8_IXORI</name>
<evidence type="ECO:0000313" key="7">
    <source>
        <dbReference type="EMBL" id="JAB71056.1"/>
    </source>
</evidence>
<comment type="similarity">
    <text evidence="5">Belongs to the salp15 family.</text>
</comment>
<evidence type="ECO:0000256" key="2">
    <source>
        <dbReference type="ARBA" id="ARBA00022525"/>
    </source>
</evidence>
<keyword evidence="4" id="KW-0325">Glycoprotein</keyword>
<keyword evidence="3 6" id="KW-0732">Signal</keyword>
<dbReference type="Pfam" id="PF12115">
    <property type="entry name" value="Salp15"/>
    <property type="match status" value="1"/>
</dbReference>
<dbReference type="GO" id="GO:0005576">
    <property type="term" value="C:extracellular region"/>
    <property type="evidence" value="ECO:0007669"/>
    <property type="project" value="UniProtKB-SubCell"/>
</dbReference>